<evidence type="ECO:0000256" key="8">
    <source>
        <dbReference type="ARBA" id="ARBA00023251"/>
    </source>
</evidence>
<dbReference type="GO" id="GO:1900753">
    <property type="term" value="P:doxorubicin transport"/>
    <property type="evidence" value="ECO:0007669"/>
    <property type="project" value="InterPro"/>
</dbReference>
<evidence type="ECO:0000256" key="9">
    <source>
        <dbReference type="ARBA" id="ARBA00049985"/>
    </source>
</evidence>
<evidence type="ECO:0000256" key="5">
    <source>
        <dbReference type="ARBA" id="ARBA00022840"/>
    </source>
</evidence>
<dbReference type="InterPro" id="IPR027417">
    <property type="entry name" value="P-loop_NTPase"/>
</dbReference>
<keyword evidence="5 11" id="KW-0067">ATP-binding</keyword>
<reference evidence="11 12" key="1">
    <citation type="submission" date="2021-01" db="EMBL/GenBank/DDBJ databases">
        <title>Whole genome shotgun sequence of Planobispora siamensis NBRC 107568.</title>
        <authorList>
            <person name="Komaki H."/>
            <person name="Tamura T."/>
        </authorList>
    </citation>
    <scope>NUCLEOTIDE SEQUENCE [LARGE SCALE GENOMIC DNA]</scope>
    <source>
        <strain evidence="11 12">NBRC 107568</strain>
    </source>
</reference>
<keyword evidence="4" id="KW-0547">Nucleotide-binding</keyword>
<dbReference type="Gene3D" id="3.40.50.300">
    <property type="entry name" value="P-loop containing nucleotide triphosphate hydrolases"/>
    <property type="match status" value="1"/>
</dbReference>
<evidence type="ECO:0000256" key="1">
    <source>
        <dbReference type="ARBA" id="ARBA00004413"/>
    </source>
</evidence>
<organism evidence="11 12">
    <name type="scientific">Planobispora siamensis</name>
    <dbReference type="NCBI Taxonomy" id="936338"/>
    <lineage>
        <taxon>Bacteria</taxon>
        <taxon>Bacillati</taxon>
        <taxon>Actinomycetota</taxon>
        <taxon>Actinomycetes</taxon>
        <taxon>Streptosporangiales</taxon>
        <taxon>Streptosporangiaceae</taxon>
        <taxon>Planobispora</taxon>
    </lineage>
</organism>
<evidence type="ECO:0000256" key="2">
    <source>
        <dbReference type="ARBA" id="ARBA00022448"/>
    </source>
</evidence>
<dbReference type="Pfam" id="PF00005">
    <property type="entry name" value="ABC_tran"/>
    <property type="match status" value="1"/>
</dbReference>
<evidence type="ECO:0000256" key="3">
    <source>
        <dbReference type="ARBA" id="ARBA00022475"/>
    </source>
</evidence>
<dbReference type="NCBIfam" id="TIGR01188">
    <property type="entry name" value="drrA"/>
    <property type="match status" value="1"/>
</dbReference>
<keyword evidence="12" id="KW-1185">Reference proteome</keyword>
<dbReference type="EMBL" id="BOOJ01000008">
    <property type="protein sequence ID" value="GIH90169.1"/>
    <property type="molecule type" value="Genomic_DNA"/>
</dbReference>
<dbReference type="InterPro" id="IPR003593">
    <property type="entry name" value="AAA+_ATPase"/>
</dbReference>
<dbReference type="InterPro" id="IPR025302">
    <property type="entry name" value="DrrA1/2-like_C"/>
</dbReference>
<dbReference type="Pfam" id="PF13732">
    <property type="entry name" value="DrrA1-3_C"/>
    <property type="match status" value="1"/>
</dbReference>
<dbReference type="AlphaFoldDB" id="A0A8J3WH56"/>
<dbReference type="GO" id="GO:0046677">
    <property type="term" value="P:response to antibiotic"/>
    <property type="evidence" value="ECO:0007669"/>
    <property type="project" value="UniProtKB-KW"/>
</dbReference>
<dbReference type="FunFam" id="3.40.50.300:FF:000589">
    <property type="entry name" value="ABC transporter, ATP-binding subunit"/>
    <property type="match status" value="1"/>
</dbReference>
<sequence>MLDIPTNGENVIIEAHDLRKTFIAKRGRGKTEEVEAVRGIDLAVDEGEIFACLGPNGAGKTTTVRMLATFTIPTSGTARVAGFDVVKEAAKVREKIGYVGQAGGVDDNAPGRESLVLAGRIAGMSRKEALARAEELFAAFSLSEIADRPVKTLSGGQKRRFSLAIGLVNRPPLVFLDEPTTGLDPQNRANLWDEIRALRDQGTSVLLTTHYLDEADALCDRLVIVDHGEIVAEGTPEKLKKELAGDVVTLRLDDLDGARKVLAAQPYIKETQVEGDSLRAYLDDGEHGLPTLLRALEAENLAIRSISLDRATLDDVFLKHTGRSLRDAA</sequence>
<evidence type="ECO:0000259" key="10">
    <source>
        <dbReference type="PROSITE" id="PS50893"/>
    </source>
</evidence>
<evidence type="ECO:0000313" key="11">
    <source>
        <dbReference type="EMBL" id="GIH90169.1"/>
    </source>
</evidence>
<name>A0A8J3WH56_9ACTN</name>
<dbReference type="InterPro" id="IPR005894">
    <property type="entry name" value="DrrA"/>
</dbReference>
<evidence type="ECO:0000256" key="4">
    <source>
        <dbReference type="ARBA" id="ARBA00022741"/>
    </source>
</evidence>
<evidence type="ECO:0000256" key="6">
    <source>
        <dbReference type="ARBA" id="ARBA00022967"/>
    </source>
</evidence>
<proteinExistence type="inferred from homology"/>
<evidence type="ECO:0000313" key="12">
    <source>
        <dbReference type="Proteomes" id="UP000619788"/>
    </source>
</evidence>
<dbReference type="PROSITE" id="PS50893">
    <property type="entry name" value="ABC_TRANSPORTER_2"/>
    <property type="match status" value="1"/>
</dbReference>
<dbReference type="GO" id="GO:0005886">
    <property type="term" value="C:plasma membrane"/>
    <property type="evidence" value="ECO:0007669"/>
    <property type="project" value="UniProtKB-SubCell"/>
</dbReference>
<accession>A0A8J3WH56</accession>
<dbReference type="GO" id="GO:0016887">
    <property type="term" value="F:ATP hydrolysis activity"/>
    <property type="evidence" value="ECO:0007669"/>
    <property type="project" value="InterPro"/>
</dbReference>
<comment type="caution">
    <text evidence="11">The sequence shown here is derived from an EMBL/GenBank/DDBJ whole genome shotgun (WGS) entry which is preliminary data.</text>
</comment>
<keyword evidence="3" id="KW-1003">Cell membrane</keyword>
<dbReference type="RefSeq" id="WP_204062533.1">
    <property type="nucleotide sequence ID" value="NZ_BOOJ01000008.1"/>
</dbReference>
<comment type="similarity">
    <text evidence="9">Belongs to the ABC transporter superfamily. Drug exporter-1 (DrugE1) (TC 3.A.1.105) family.</text>
</comment>
<dbReference type="SMART" id="SM00382">
    <property type="entry name" value="AAA"/>
    <property type="match status" value="1"/>
</dbReference>
<gene>
    <name evidence="11" type="ORF">Psi01_07990</name>
</gene>
<dbReference type="InterPro" id="IPR003439">
    <property type="entry name" value="ABC_transporter-like_ATP-bd"/>
</dbReference>
<keyword evidence="6" id="KW-1278">Translocase</keyword>
<comment type="subcellular location">
    <subcellularLocation>
        <location evidence="1">Cell membrane</location>
        <topology evidence="1">Peripheral membrane protein</topology>
        <orientation evidence="1">Cytoplasmic side</orientation>
    </subcellularLocation>
</comment>
<dbReference type="SUPFAM" id="SSF52540">
    <property type="entry name" value="P-loop containing nucleoside triphosphate hydrolases"/>
    <property type="match status" value="1"/>
</dbReference>
<protein>
    <submittedName>
        <fullName evidence="11">Daunorubicin resistance protein DrrA family ABC transporter ATP-binding protein</fullName>
    </submittedName>
</protein>
<evidence type="ECO:0000256" key="7">
    <source>
        <dbReference type="ARBA" id="ARBA00023136"/>
    </source>
</evidence>
<keyword evidence="8" id="KW-0046">Antibiotic resistance</keyword>
<keyword evidence="7" id="KW-0472">Membrane</keyword>
<dbReference type="GO" id="GO:0043215">
    <property type="term" value="P:daunorubicin transport"/>
    <property type="evidence" value="ECO:0007669"/>
    <property type="project" value="InterPro"/>
</dbReference>
<dbReference type="PANTHER" id="PTHR42711">
    <property type="entry name" value="ABC TRANSPORTER ATP-BINDING PROTEIN"/>
    <property type="match status" value="1"/>
</dbReference>
<dbReference type="PROSITE" id="PS00211">
    <property type="entry name" value="ABC_TRANSPORTER_1"/>
    <property type="match status" value="1"/>
</dbReference>
<dbReference type="InterPro" id="IPR050763">
    <property type="entry name" value="ABC_transporter_ATP-binding"/>
</dbReference>
<dbReference type="GO" id="GO:0005524">
    <property type="term" value="F:ATP binding"/>
    <property type="evidence" value="ECO:0007669"/>
    <property type="project" value="UniProtKB-KW"/>
</dbReference>
<dbReference type="InterPro" id="IPR017871">
    <property type="entry name" value="ABC_transporter-like_CS"/>
</dbReference>
<keyword evidence="2" id="KW-0813">Transport</keyword>
<feature type="domain" description="ABC transporter" evidence="10">
    <location>
        <begin position="13"/>
        <end position="252"/>
    </location>
</feature>
<dbReference type="Proteomes" id="UP000619788">
    <property type="component" value="Unassembled WGS sequence"/>
</dbReference>
<dbReference type="PANTHER" id="PTHR42711:SF5">
    <property type="entry name" value="ABC TRANSPORTER ATP-BINDING PROTEIN NATA"/>
    <property type="match status" value="1"/>
</dbReference>